<dbReference type="InterPro" id="IPR001926">
    <property type="entry name" value="TrpB-like_PALP"/>
</dbReference>
<evidence type="ECO:0000256" key="2">
    <source>
        <dbReference type="ARBA" id="ARBA00022898"/>
    </source>
</evidence>
<dbReference type="Gene3D" id="3.40.50.1100">
    <property type="match status" value="2"/>
</dbReference>
<dbReference type="InterPro" id="IPR036052">
    <property type="entry name" value="TrpB-like_PALP_sf"/>
</dbReference>
<evidence type="ECO:0000313" key="5">
    <source>
        <dbReference type="Proteomes" id="UP000708576"/>
    </source>
</evidence>
<dbReference type="Pfam" id="PF00291">
    <property type="entry name" value="PALP"/>
    <property type="match status" value="1"/>
</dbReference>
<organism evidence="4 5">
    <name type="scientific">Carboxylicivirga linearis</name>
    <dbReference type="NCBI Taxonomy" id="1628157"/>
    <lineage>
        <taxon>Bacteria</taxon>
        <taxon>Pseudomonadati</taxon>
        <taxon>Bacteroidota</taxon>
        <taxon>Bacteroidia</taxon>
        <taxon>Marinilabiliales</taxon>
        <taxon>Marinilabiliaceae</taxon>
        <taxon>Carboxylicivirga</taxon>
    </lineage>
</organism>
<evidence type="ECO:0000259" key="3">
    <source>
        <dbReference type="Pfam" id="PF00291"/>
    </source>
</evidence>
<dbReference type="RefSeq" id="WP_212214195.1">
    <property type="nucleotide sequence ID" value="NZ_JAGUCO010000002.1"/>
</dbReference>
<feature type="domain" description="Tryptophan synthase beta chain-like PALP" evidence="3">
    <location>
        <begin position="16"/>
        <end position="305"/>
    </location>
</feature>
<protein>
    <submittedName>
        <fullName evidence="4">Serine/threonine dehydratase</fullName>
    </submittedName>
</protein>
<keyword evidence="5" id="KW-1185">Reference proteome</keyword>
<comment type="caution">
    <text evidence="4">The sequence shown here is derived from an EMBL/GenBank/DDBJ whole genome shotgun (WGS) entry which is preliminary data.</text>
</comment>
<dbReference type="PANTHER" id="PTHR43050:SF1">
    <property type="entry name" value="SERINE RACEMASE"/>
    <property type="match status" value="1"/>
</dbReference>
<reference evidence="4 5" key="1">
    <citation type="journal article" date="2015" name="Int. J. Syst. Evol. Microbiol.">
        <title>Carboxylicivirga linearis sp. nov., isolated from a sea cucumber culture pond.</title>
        <authorList>
            <person name="Wang F.Q."/>
            <person name="Zhou Y.X."/>
            <person name="Lin X.Z."/>
            <person name="Chen G.J."/>
            <person name="Du Z.J."/>
        </authorList>
    </citation>
    <scope>NUCLEOTIDE SEQUENCE [LARGE SCALE GENOMIC DNA]</scope>
    <source>
        <strain evidence="4 5">FB218</strain>
    </source>
</reference>
<accession>A0ABS5JRX8</accession>
<dbReference type="PANTHER" id="PTHR43050">
    <property type="entry name" value="SERINE / THREONINE RACEMASE FAMILY MEMBER"/>
    <property type="match status" value="1"/>
</dbReference>
<dbReference type="NCBIfam" id="NF005147">
    <property type="entry name" value="PRK06608.1"/>
    <property type="match status" value="1"/>
</dbReference>
<name>A0ABS5JRX8_9BACT</name>
<dbReference type="EMBL" id="JAGUCO010000002">
    <property type="protein sequence ID" value="MBS2097592.1"/>
    <property type="molecule type" value="Genomic_DNA"/>
</dbReference>
<keyword evidence="2" id="KW-0663">Pyridoxal phosphate</keyword>
<proteinExistence type="predicted"/>
<evidence type="ECO:0000256" key="1">
    <source>
        <dbReference type="ARBA" id="ARBA00001933"/>
    </source>
</evidence>
<dbReference type="SUPFAM" id="SSF53686">
    <property type="entry name" value="Tryptophan synthase beta subunit-like PLP-dependent enzymes"/>
    <property type="match status" value="1"/>
</dbReference>
<dbReference type="CDD" id="cd01562">
    <property type="entry name" value="Thr-dehyd"/>
    <property type="match status" value="1"/>
</dbReference>
<comment type="cofactor">
    <cofactor evidence="1">
        <name>pyridoxal 5'-phosphate</name>
        <dbReference type="ChEBI" id="CHEBI:597326"/>
    </cofactor>
</comment>
<sequence length="330" mass="36514">MPLTIHDIKNAQQRIAPFIKKTPILSSTLLNKWLGHEVFFKAECMQKIGAFKVRGACNTVSWLIENNIRPKKLIANSSGNHAQAVAYAARQFNIPSTIYMPKYASKVKIQATKAYGAHVDLSENRIITDEKVKKASEEEGTYWIHPFNNVKVIAGQGTAAYEALHQVNDIDAVFAPCGGGGLLSGTLIAARALASRAKVIGAEPLNANDAAESLRTGSIQKLTSTPDTLADGAMTMSVGDITFEYLKQLDDFYEVPEENIIYWTQWLTHLLKIHIEPTSAMAMEAAVQWLKKQKSKKKVVLVLSGGNIDHLVQKKIWNTNHLDITPNRHL</sequence>
<gene>
    <name evidence="4" type="ORF">KEM10_04825</name>
</gene>
<dbReference type="Proteomes" id="UP000708576">
    <property type="component" value="Unassembled WGS sequence"/>
</dbReference>
<evidence type="ECO:0000313" key="4">
    <source>
        <dbReference type="EMBL" id="MBS2097592.1"/>
    </source>
</evidence>